<name>A0AAD8THF0_LOLMU</name>
<dbReference type="InterPro" id="IPR000253">
    <property type="entry name" value="FHA_dom"/>
</dbReference>
<dbReference type="PANTHER" id="PTHR37807">
    <property type="entry name" value="OS07G0160300 PROTEIN"/>
    <property type="match status" value="1"/>
</dbReference>
<dbReference type="Gene3D" id="2.40.50.140">
    <property type="entry name" value="Nucleic acid-binding proteins"/>
    <property type="match status" value="1"/>
</dbReference>
<evidence type="ECO:0000313" key="2">
    <source>
        <dbReference type="EMBL" id="KAK1681728.1"/>
    </source>
</evidence>
<protein>
    <recommendedName>
        <fullName evidence="1">FHA domain-containing protein</fullName>
    </recommendedName>
</protein>
<dbReference type="AlphaFoldDB" id="A0AAD8THF0"/>
<proteinExistence type="predicted"/>
<reference evidence="2" key="1">
    <citation type="submission" date="2023-07" db="EMBL/GenBank/DDBJ databases">
        <title>A chromosome-level genome assembly of Lolium multiflorum.</title>
        <authorList>
            <person name="Chen Y."/>
            <person name="Copetti D."/>
            <person name="Kolliker R."/>
            <person name="Studer B."/>
        </authorList>
    </citation>
    <scope>NUCLEOTIDE SEQUENCE</scope>
    <source>
        <strain evidence="2">02402/16</strain>
        <tissue evidence="2">Leaf</tissue>
    </source>
</reference>
<sequence>MKGHPGSGKSTAARAIASALRCPLLDKDDVRDCTLHLEGAAGGSGMLNELSYAVLWRLAERQLQLGLSVVLDSPLSRRAHLDMLARLPATLVVVVECRPGDGEVWRRRLEERGGALANGGGDGWHKPKTWAELETLVEGYQGCTDYEFGDVPRIVVDTTDPAFGAEEIAARVVDFISLHSYDVDSAVAVIQDGSAKLKVDTQHLRDISFRCSSTYQFIGELLIQPNSDVIISTCPAFFNQSVLYHWNDAISIYLEQAILQARVGRNVDGLDLNLYQQSLIIRRQHEAKLLSSRRA</sequence>
<evidence type="ECO:0000313" key="3">
    <source>
        <dbReference type="Proteomes" id="UP001231189"/>
    </source>
</evidence>
<dbReference type="InterPro" id="IPR027417">
    <property type="entry name" value="P-loop_NTPase"/>
</dbReference>
<dbReference type="EMBL" id="JAUUTY010000002">
    <property type="protein sequence ID" value="KAK1681728.1"/>
    <property type="molecule type" value="Genomic_DNA"/>
</dbReference>
<evidence type="ECO:0000259" key="1">
    <source>
        <dbReference type="PROSITE" id="PS50006"/>
    </source>
</evidence>
<dbReference type="InterPro" id="IPR029146">
    <property type="entry name" value="Ten1_animal_plant"/>
</dbReference>
<dbReference type="Pfam" id="PF13671">
    <property type="entry name" value="AAA_33"/>
    <property type="match status" value="1"/>
</dbReference>
<dbReference type="GO" id="GO:0003697">
    <property type="term" value="F:single-stranded DNA binding"/>
    <property type="evidence" value="ECO:0007669"/>
    <property type="project" value="InterPro"/>
</dbReference>
<dbReference type="Proteomes" id="UP001231189">
    <property type="component" value="Unassembled WGS sequence"/>
</dbReference>
<dbReference type="PANTHER" id="PTHR37807:SF3">
    <property type="entry name" value="OS07G0160300 PROTEIN"/>
    <property type="match status" value="1"/>
</dbReference>
<dbReference type="Pfam" id="PF15490">
    <property type="entry name" value="Ten1_2"/>
    <property type="match status" value="1"/>
</dbReference>
<dbReference type="PROSITE" id="PS50006">
    <property type="entry name" value="FHA_DOMAIN"/>
    <property type="match status" value="1"/>
</dbReference>
<comment type="caution">
    <text evidence="2">The sequence shown here is derived from an EMBL/GenBank/DDBJ whole genome shotgun (WGS) entry which is preliminary data.</text>
</comment>
<accession>A0AAD8THF0</accession>
<feature type="domain" description="FHA" evidence="1">
    <location>
        <begin position="261"/>
        <end position="285"/>
    </location>
</feature>
<dbReference type="InterPro" id="IPR012340">
    <property type="entry name" value="NA-bd_OB-fold"/>
</dbReference>
<dbReference type="SUPFAM" id="SSF52540">
    <property type="entry name" value="P-loop containing nucleoside triphosphate hydrolases"/>
    <property type="match status" value="1"/>
</dbReference>
<organism evidence="2 3">
    <name type="scientific">Lolium multiflorum</name>
    <name type="common">Italian ryegrass</name>
    <name type="synonym">Lolium perenne subsp. multiflorum</name>
    <dbReference type="NCBI Taxonomy" id="4521"/>
    <lineage>
        <taxon>Eukaryota</taxon>
        <taxon>Viridiplantae</taxon>
        <taxon>Streptophyta</taxon>
        <taxon>Embryophyta</taxon>
        <taxon>Tracheophyta</taxon>
        <taxon>Spermatophyta</taxon>
        <taxon>Magnoliopsida</taxon>
        <taxon>Liliopsida</taxon>
        <taxon>Poales</taxon>
        <taxon>Poaceae</taxon>
        <taxon>BOP clade</taxon>
        <taxon>Pooideae</taxon>
        <taxon>Poodae</taxon>
        <taxon>Poeae</taxon>
        <taxon>Poeae Chloroplast Group 2 (Poeae type)</taxon>
        <taxon>Loliodinae</taxon>
        <taxon>Loliinae</taxon>
        <taxon>Lolium</taxon>
    </lineage>
</organism>
<gene>
    <name evidence="2" type="ORF">QYE76_042576</name>
</gene>
<dbReference type="Gene3D" id="3.40.50.300">
    <property type="entry name" value="P-loop containing nucleotide triphosphate hydrolases"/>
    <property type="match status" value="1"/>
</dbReference>
<dbReference type="GO" id="GO:1990879">
    <property type="term" value="C:CST complex"/>
    <property type="evidence" value="ECO:0007669"/>
    <property type="project" value="InterPro"/>
</dbReference>
<keyword evidence="3" id="KW-1185">Reference proteome</keyword>